<feature type="compositionally biased region" description="Basic and acidic residues" evidence="1">
    <location>
        <begin position="159"/>
        <end position="176"/>
    </location>
</feature>
<feature type="region of interest" description="Disordered" evidence="1">
    <location>
        <begin position="140"/>
        <end position="528"/>
    </location>
</feature>
<evidence type="ECO:0000313" key="4">
    <source>
        <dbReference type="Proteomes" id="UP001172155"/>
    </source>
</evidence>
<evidence type="ECO:0000313" key="3">
    <source>
        <dbReference type="EMBL" id="KAK0738483.1"/>
    </source>
</evidence>
<protein>
    <recommendedName>
        <fullName evidence="2">YMC020W-like alpha/beta hydrolase domain-containing protein</fullName>
    </recommendedName>
</protein>
<comment type="caution">
    <text evidence="3">The sequence shown here is derived from an EMBL/GenBank/DDBJ whole genome shotgun (WGS) entry which is preliminary data.</text>
</comment>
<sequence length="925" mass="99395">MGPRKRAKRDAAEGVNPSTPPTTSTAPSMPSPQPSDASQRSKQSGLSSQTPSIPINAPRTSSTPTPQGTPRHSLLGQSPSIMDGVATPKSVNQIQGQIHKKQSWYGSLPRKSAASIQVARETILGGTVKSKTAVDLSRFSTKKDPDAMSLDIAPASAPELDKVFENGEVAAGREEPSPVQETGGGAPIRQEDGPKDDSHENLPDAGPPEEQPAGATTAAEATPTTHPAPGWLGGWFGRPINAQPVVKASTEPKPDEAAKPEEPKPVEPKPAELNPVDIEPTESTKPMDVDQPAPAENMLPAQPQAQPRGSWFGLWSGAPAAPSAPAPAPPPAPSQGEAIPEVVGTEEAIQPANASEDVVMEDAPSAETQAVPATTPKAGSTWAFWSRDSGATSGKKTVQAEEPGQLAVIGESSESHPKRANSTDFRDTPLNSAPAKEPPLKPTTKDAKKDKGKKEDKKEDQAKALTALTTPSRESLTKNSKRARPLSLVDDATDSRPSTPKPDSSKTEPATKAGVPKTPVSAKSSPQNLLLPSFSKTYRQKSNPSIIQQITQLLLRTHHGQPKHVFLTAETPKIKKALAIGIHGLYPANFLRPMIGQPTGTSIKFANHSAEAIRRWADSHGCEDCEIEKVALEGEGKIDDRVENLWRLLLNWIDQIRKADLIILGCHSQGVPVGLMLLAKLIDLGIITTARVGVCAMAGVSLGPFPDYRSSMGRLMGTAAELWEFADPQSEVSKRLEASLKVVLKYGARITYVGSMDDQLVPLESAIYAPAHHPYIYRSVFIDGRIHAPDFIAHLVGFALKLRNLGVNDHGLVRELSAPLAGSLYSGEGHSRLYDDPQVYDLAVTHALETTDVGSVACEVHKRQPHDPNPYHLPWIMRGLLEEDFVRTELNSETAELLQQFDEWKPTTKALKDVKYRLEAVRSKL</sequence>
<keyword evidence="4" id="KW-1185">Reference proteome</keyword>
<proteinExistence type="predicted"/>
<dbReference type="Proteomes" id="UP001172155">
    <property type="component" value="Unassembled WGS sequence"/>
</dbReference>
<evidence type="ECO:0000259" key="2">
    <source>
        <dbReference type="Pfam" id="PF26147"/>
    </source>
</evidence>
<dbReference type="SUPFAM" id="SSF53474">
    <property type="entry name" value="alpha/beta-Hydrolases"/>
    <property type="match status" value="1"/>
</dbReference>
<evidence type="ECO:0000256" key="1">
    <source>
        <dbReference type="SAM" id="MobiDB-lite"/>
    </source>
</evidence>
<dbReference type="AlphaFoldDB" id="A0AA40EIJ6"/>
<dbReference type="Pfam" id="PF26147">
    <property type="entry name" value="AB_HYDROLASE_YMC0-YMC35"/>
    <property type="match status" value="1"/>
</dbReference>
<dbReference type="PANTHER" id="PTHR47349">
    <property type="entry name" value="CHROMOSOME 8, WHOLE GENOME SHOTGUN SEQUENCE"/>
    <property type="match status" value="1"/>
</dbReference>
<dbReference type="InterPro" id="IPR058934">
    <property type="entry name" value="YMC020W-like"/>
</dbReference>
<name>A0AA40EIJ6_9PEZI</name>
<dbReference type="PANTHER" id="PTHR47349:SF1">
    <property type="entry name" value="AER328WP"/>
    <property type="match status" value="1"/>
</dbReference>
<reference evidence="3" key="1">
    <citation type="submission" date="2023-06" db="EMBL/GenBank/DDBJ databases">
        <title>Genome-scale phylogeny and comparative genomics of the fungal order Sordariales.</title>
        <authorList>
            <consortium name="Lawrence Berkeley National Laboratory"/>
            <person name="Hensen N."/>
            <person name="Bonometti L."/>
            <person name="Westerberg I."/>
            <person name="Brannstrom I.O."/>
            <person name="Guillou S."/>
            <person name="Cros-Aarteil S."/>
            <person name="Calhoun S."/>
            <person name="Haridas S."/>
            <person name="Kuo A."/>
            <person name="Mondo S."/>
            <person name="Pangilinan J."/>
            <person name="Riley R."/>
            <person name="LaButti K."/>
            <person name="Andreopoulos B."/>
            <person name="Lipzen A."/>
            <person name="Chen C."/>
            <person name="Yanf M."/>
            <person name="Daum C."/>
            <person name="Ng V."/>
            <person name="Clum A."/>
            <person name="Steindorff A."/>
            <person name="Ohm R."/>
            <person name="Martin F."/>
            <person name="Silar P."/>
            <person name="Natvig D."/>
            <person name="Lalanne C."/>
            <person name="Gautier V."/>
            <person name="Ament-velasquez S.L."/>
            <person name="Kruys A."/>
            <person name="Hutchinson M.I."/>
            <person name="Powell A.J."/>
            <person name="Barry K."/>
            <person name="Miller A.N."/>
            <person name="Grigoriev I.V."/>
            <person name="Debuchy R."/>
            <person name="Gladieux P."/>
            <person name="Thoren M.H."/>
            <person name="Johannesson H."/>
        </authorList>
    </citation>
    <scope>NUCLEOTIDE SEQUENCE</scope>
    <source>
        <strain evidence="3">SMH3187-1</strain>
    </source>
</reference>
<dbReference type="InterPro" id="IPR058933">
    <property type="entry name" value="YMC020W-like_ab_hydrolase"/>
</dbReference>
<feature type="compositionally biased region" description="Polar residues" evidence="1">
    <location>
        <begin position="467"/>
        <end position="478"/>
    </location>
</feature>
<feature type="region of interest" description="Disordered" evidence="1">
    <location>
        <begin position="1"/>
        <end position="85"/>
    </location>
</feature>
<feature type="compositionally biased region" description="Basic and acidic residues" evidence="1">
    <location>
        <begin position="443"/>
        <end position="462"/>
    </location>
</feature>
<dbReference type="InterPro" id="IPR029058">
    <property type="entry name" value="AB_hydrolase_fold"/>
</dbReference>
<organism evidence="3 4">
    <name type="scientific">Schizothecium vesticola</name>
    <dbReference type="NCBI Taxonomy" id="314040"/>
    <lineage>
        <taxon>Eukaryota</taxon>
        <taxon>Fungi</taxon>
        <taxon>Dikarya</taxon>
        <taxon>Ascomycota</taxon>
        <taxon>Pezizomycotina</taxon>
        <taxon>Sordariomycetes</taxon>
        <taxon>Sordariomycetidae</taxon>
        <taxon>Sordariales</taxon>
        <taxon>Schizotheciaceae</taxon>
        <taxon>Schizothecium</taxon>
    </lineage>
</organism>
<gene>
    <name evidence="3" type="ORF">B0T18DRAFT_394765</name>
</gene>
<feature type="compositionally biased region" description="Basic and acidic residues" evidence="1">
    <location>
        <begin position="189"/>
        <end position="202"/>
    </location>
</feature>
<feature type="compositionally biased region" description="Low complexity" evidence="1">
    <location>
        <begin position="211"/>
        <end position="229"/>
    </location>
</feature>
<dbReference type="EMBL" id="JAUKUD010000007">
    <property type="protein sequence ID" value="KAK0738483.1"/>
    <property type="molecule type" value="Genomic_DNA"/>
</dbReference>
<feature type="compositionally biased region" description="Pro residues" evidence="1">
    <location>
        <begin position="322"/>
        <end position="333"/>
    </location>
</feature>
<feature type="compositionally biased region" description="Polar residues" evidence="1">
    <location>
        <begin position="36"/>
        <end position="80"/>
    </location>
</feature>
<feature type="domain" description="YMC020W-like alpha/beta hydrolase" evidence="2">
    <location>
        <begin position="531"/>
        <end position="884"/>
    </location>
</feature>
<accession>A0AA40EIJ6</accession>
<feature type="compositionally biased region" description="Basic and acidic residues" evidence="1">
    <location>
        <begin position="250"/>
        <end position="270"/>
    </location>
</feature>